<dbReference type="EMBL" id="CP040915">
    <property type="protein sequence ID" value="QDC25658.1"/>
    <property type="molecule type" value="Genomic_DNA"/>
</dbReference>
<dbReference type="KEGG" id="gyu:FE374_14495"/>
<protein>
    <submittedName>
        <fullName evidence="2">Hydantoinase B/oxoprolinase family protein</fullName>
    </submittedName>
</protein>
<dbReference type="Proteomes" id="UP000314616">
    <property type="component" value="Chromosome"/>
</dbReference>
<dbReference type="InterPro" id="IPR003692">
    <property type="entry name" value="Hydantoinase_B"/>
</dbReference>
<dbReference type="PANTHER" id="PTHR11365">
    <property type="entry name" value="5-OXOPROLINASE RELATED"/>
    <property type="match status" value="1"/>
</dbReference>
<dbReference type="GO" id="GO:0005829">
    <property type="term" value="C:cytosol"/>
    <property type="evidence" value="ECO:0007669"/>
    <property type="project" value="TreeGrafter"/>
</dbReference>
<dbReference type="OrthoDB" id="102473at2"/>
<sequence length="594" mass="64137">MTTTTPAVDPILASVLQRRLDAISKEMATLLMRSSRSPIFNEIGDLVTVIFDAHGRTLAQAEYAAIIAFGARPPLEYILEYFGDDIHEGDVIIHNDVFTGGNQNADTGIYMPIFHDGELVAWSAAKGHLADIGGMTAGGYDPNAKEVWQEAFRIPPVKIYESGVLRKDVWDLVAANIRFSFVMEDVKAMVGACAIGRRHIQALLGRYGRATFDTHMEYVLDSSERQVRAEISRWPDGVYHGESEMVSDGLDPTRRYRIACEITIDGEEITFDFSHTDDQAPGFTNMPPASASGAVRIAFLMLVAAGDIVIPTNEGLFAPIRTVFRKGSLLNPNFPAATIFGNQMSDEVMECVMSALADALPDRVTAGWAKYMATALHGTDPATGEPYVTLTVFQRTGPGAMNGSNGWDALGFSGTAGQMRAADPEMFEITSPHFMEYHEYLPDSAGAGRWRGGLGTRSAWRSDGVHAHGVTMGEDIEAEGATPGLGLFGGHDAGLNRMLLEYPGGSTHEWGSKEITDLPQGTVIRSWCGGGAGYGDPFERDAAEVAEEVRSGLLSAAKAHDEYGVVVDAATNLTDEAATRALRALRATTTKEKN</sequence>
<dbReference type="PANTHER" id="PTHR11365:SF23">
    <property type="entry name" value="HYPOTHETICAL 5-OXOPROLINASE (EUROFUNG)-RELATED"/>
    <property type="match status" value="1"/>
</dbReference>
<gene>
    <name evidence="2" type="ORF">FE374_14495</name>
</gene>
<dbReference type="RefSeq" id="WP_139929908.1">
    <property type="nucleotide sequence ID" value="NZ_CP040915.1"/>
</dbReference>
<accession>A0A5B8C5M1</accession>
<dbReference type="GO" id="GO:0017168">
    <property type="term" value="F:5-oxoprolinase (ATP-hydrolyzing) activity"/>
    <property type="evidence" value="ECO:0007669"/>
    <property type="project" value="TreeGrafter"/>
</dbReference>
<evidence type="ECO:0000313" key="2">
    <source>
        <dbReference type="EMBL" id="QDC25658.1"/>
    </source>
</evidence>
<dbReference type="InterPro" id="IPR045079">
    <property type="entry name" value="Oxoprolinase-like"/>
</dbReference>
<evidence type="ECO:0000313" key="3">
    <source>
        <dbReference type="Proteomes" id="UP000314616"/>
    </source>
</evidence>
<organism evidence="2 3">
    <name type="scientific">Georgenia yuyongxinii</name>
    <dbReference type="NCBI Taxonomy" id="2589797"/>
    <lineage>
        <taxon>Bacteria</taxon>
        <taxon>Bacillati</taxon>
        <taxon>Actinomycetota</taxon>
        <taxon>Actinomycetes</taxon>
        <taxon>Micrococcales</taxon>
        <taxon>Bogoriellaceae</taxon>
        <taxon>Georgenia</taxon>
    </lineage>
</organism>
<reference evidence="2 3" key="1">
    <citation type="submission" date="2019-05" db="EMBL/GenBank/DDBJ databases">
        <title>Georgenia *** sp. nov., and Georgenia *** sp. nov., isolated from the intestinal contents of plateau pika (Ochotona curzoniae) in the Qinghai-Tibet plateau of China.</title>
        <authorList>
            <person name="Tian Z."/>
        </authorList>
    </citation>
    <scope>NUCLEOTIDE SEQUENCE [LARGE SCALE GENOMIC DNA]</scope>
    <source>
        <strain evidence="2 3">Z443</strain>
    </source>
</reference>
<proteinExistence type="predicted"/>
<dbReference type="GO" id="GO:0006749">
    <property type="term" value="P:glutathione metabolic process"/>
    <property type="evidence" value="ECO:0007669"/>
    <property type="project" value="TreeGrafter"/>
</dbReference>
<name>A0A5B8C5M1_9MICO</name>
<dbReference type="Pfam" id="PF02538">
    <property type="entry name" value="Hydantoinase_B"/>
    <property type="match status" value="1"/>
</dbReference>
<feature type="domain" description="Hydantoinase B/oxoprolinase" evidence="1">
    <location>
        <begin position="9"/>
        <end position="537"/>
    </location>
</feature>
<evidence type="ECO:0000259" key="1">
    <source>
        <dbReference type="Pfam" id="PF02538"/>
    </source>
</evidence>
<dbReference type="AlphaFoldDB" id="A0A5B8C5M1"/>